<keyword evidence="7" id="KW-1133">Transmembrane helix</keyword>
<dbReference type="GO" id="GO:0004497">
    <property type="term" value="F:monooxygenase activity"/>
    <property type="evidence" value="ECO:0007669"/>
    <property type="project" value="UniProtKB-KW"/>
</dbReference>
<gene>
    <name evidence="12" type="ORF">F0562_001592</name>
</gene>
<proteinExistence type="inferred from homology"/>
<keyword evidence="11" id="KW-0472">Membrane</keyword>
<organism evidence="12 13">
    <name type="scientific">Nyssa sinensis</name>
    <dbReference type="NCBI Taxonomy" id="561372"/>
    <lineage>
        <taxon>Eukaryota</taxon>
        <taxon>Viridiplantae</taxon>
        <taxon>Streptophyta</taxon>
        <taxon>Embryophyta</taxon>
        <taxon>Tracheophyta</taxon>
        <taxon>Spermatophyta</taxon>
        <taxon>Magnoliopsida</taxon>
        <taxon>eudicotyledons</taxon>
        <taxon>Gunneridae</taxon>
        <taxon>Pentapetalae</taxon>
        <taxon>asterids</taxon>
        <taxon>Cornales</taxon>
        <taxon>Nyssaceae</taxon>
        <taxon>Nyssa</taxon>
    </lineage>
</organism>
<evidence type="ECO:0000256" key="4">
    <source>
        <dbReference type="ARBA" id="ARBA00022617"/>
    </source>
</evidence>
<keyword evidence="4" id="KW-0349">Heme</keyword>
<evidence type="ECO:0000313" key="13">
    <source>
        <dbReference type="Proteomes" id="UP000325577"/>
    </source>
</evidence>
<name>A0A5J5C3Q8_9ASTE</name>
<dbReference type="OrthoDB" id="1470350at2759"/>
<keyword evidence="5" id="KW-0812">Transmembrane</keyword>
<comment type="cofactor">
    <cofactor evidence="1">
        <name>heme</name>
        <dbReference type="ChEBI" id="CHEBI:30413"/>
    </cofactor>
</comment>
<comment type="subcellular location">
    <subcellularLocation>
        <location evidence="2">Membrane</location>
        <topology evidence="2">Single-pass membrane protein</topology>
    </subcellularLocation>
</comment>
<dbReference type="Gene3D" id="1.10.630.10">
    <property type="entry name" value="Cytochrome P450"/>
    <property type="match status" value="1"/>
</dbReference>
<accession>A0A5J5C3Q8</accession>
<dbReference type="InterPro" id="IPR036396">
    <property type="entry name" value="Cyt_P450_sf"/>
</dbReference>
<keyword evidence="8" id="KW-0560">Oxidoreductase</keyword>
<dbReference type="InterPro" id="IPR001128">
    <property type="entry name" value="Cyt_P450"/>
</dbReference>
<dbReference type="GO" id="GO:0020037">
    <property type="term" value="F:heme binding"/>
    <property type="evidence" value="ECO:0007669"/>
    <property type="project" value="InterPro"/>
</dbReference>
<keyword evidence="10" id="KW-0503">Monooxygenase</keyword>
<evidence type="ECO:0000256" key="6">
    <source>
        <dbReference type="ARBA" id="ARBA00022723"/>
    </source>
</evidence>
<evidence type="ECO:0000256" key="1">
    <source>
        <dbReference type="ARBA" id="ARBA00001971"/>
    </source>
</evidence>
<reference evidence="12 13" key="1">
    <citation type="submission" date="2019-09" db="EMBL/GenBank/DDBJ databases">
        <title>A chromosome-level genome assembly of the Chinese tupelo Nyssa sinensis.</title>
        <authorList>
            <person name="Yang X."/>
            <person name="Kang M."/>
            <person name="Yang Y."/>
            <person name="Xiong H."/>
            <person name="Wang M."/>
            <person name="Zhang Z."/>
            <person name="Wang Z."/>
            <person name="Wu H."/>
            <person name="Ma T."/>
            <person name="Liu J."/>
            <person name="Xi Z."/>
        </authorList>
    </citation>
    <scope>NUCLEOTIDE SEQUENCE [LARGE SCALE GENOMIC DNA]</scope>
    <source>
        <strain evidence="12">J267</strain>
        <tissue evidence="12">Leaf</tissue>
    </source>
</reference>
<dbReference type="EMBL" id="CM018031">
    <property type="protein sequence ID" value="KAA8549908.1"/>
    <property type="molecule type" value="Genomic_DNA"/>
</dbReference>
<evidence type="ECO:0000256" key="8">
    <source>
        <dbReference type="ARBA" id="ARBA00023002"/>
    </source>
</evidence>
<dbReference type="AlphaFoldDB" id="A0A5J5C3Q8"/>
<evidence type="ECO:0000256" key="3">
    <source>
        <dbReference type="ARBA" id="ARBA00010617"/>
    </source>
</evidence>
<evidence type="ECO:0000256" key="2">
    <source>
        <dbReference type="ARBA" id="ARBA00004167"/>
    </source>
</evidence>
<evidence type="ECO:0000256" key="10">
    <source>
        <dbReference type="ARBA" id="ARBA00023033"/>
    </source>
</evidence>
<dbReference type="GO" id="GO:0016705">
    <property type="term" value="F:oxidoreductase activity, acting on paired donors, with incorporation or reduction of molecular oxygen"/>
    <property type="evidence" value="ECO:0007669"/>
    <property type="project" value="InterPro"/>
</dbReference>
<dbReference type="PANTHER" id="PTHR47953:SF19">
    <property type="entry name" value="OS06G0641600 PROTEIN"/>
    <property type="match status" value="1"/>
</dbReference>
<evidence type="ECO:0000256" key="7">
    <source>
        <dbReference type="ARBA" id="ARBA00022989"/>
    </source>
</evidence>
<evidence type="ECO:0000313" key="12">
    <source>
        <dbReference type="EMBL" id="KAA8549908.1"/>
    </source>
</evidence>
<comment type="similarity">
    <text evidence="3">Belongs to the cytochrome P450 family.</text>
</comment>
<dbReference type="PANTHER" id="PTHR47953">
    <property type="entry name" value="OS08G0105600 PROTEIN"/>
    <property type="match status" value="1"/>
</dbReference>
<protein>
    <recommendedName>
        <fullName evidence="14">Cytochrome P450</fullName>
    </recommendedName>
</protein>
<dbReference type="InterPro" id="IPR052306">
    <property type="entry name" value="CYP450_71D"/>
</dbReference>
<dbReference type="Proteomes" id="UP000325577">
    <property type="component" value="Linkage Group LG0"/>
</dbReference>
<evidence type="ECO:0000256" key="11">
    <source>
        <dbReference type="ARBA" id="ARBA00023136"/>
    </source>
</evidence>
<sequence>MISSLLKGHIFLLPRSGHTILQTLSFLHMVITGDNLRKICIMELLSPKRVQTFRSIREDEVFNFIRSIYSNAKCPINLNKKIFAPTYGITAKAAFGEKNKDQEAFISIVKESIKLANGFRIVDMYPSVKMLSVISRMRPRFEEMHKRIDRILETIVNDHKQRNKTTKNGDDKEVEEDLVDVLLKIQKHGDLQFPLTDNNIKAVILAALNIPHK</sequence>
<dbReference type="GO" id="GO:0005506">
    <property type="term" value="F:iron ion binding"/>
    <property type="evidence" value="ECO:0007669"/>
    <property type="project" value="InterPro"/>
</dbReference>
<keyword evidence="13" id="KW-1185">Reference proteome</keyword>
<dbReference type="GO" id="GO:0016020">
    <property type="term" value="C:membrane"/>
    <property type="evidence" value="ECO:0007669"/>
    <property type="project" value="UniProtKB-SubCell"/>
</dbReference>
<dbReference type="SUPFAM" id="SSF48264">
    <property type="entry name" value="Cytochrome P450"/>
    <property type="match status" value="1"/>
</dbReference>
<keyword evidence="6" id="KW-0479">Metal-binding</keyword>
<evidence type="ECO:0000256" key="5">
    <source>
        <dbReference type="ARBA" id="ARBA00022692"/>
    </source>
</evidence>
<evidence type="ECO:0000256" key="9">
    <source>
        <dbReference type="ARBA" id="ARBA00023004"/>
    </source>
</evidence>
<dbReference type="Pfam" id="PF00067">
    <property type="entry name" value="p450"/>
    <property type="match status" value="1"/>
</dbReference>
<keyword evidence="9" id="KW-0408">Iron</keyword>
<evidence type="ECO:0008006" key="14">
    <source>
        <dbReference type="Google" id="ProtNLM"/>
    </source>
</evidence>